<dbReference type="RefSeq" id="WP_115831129.1">
    <property type="nucleotide sequence ID" value="NZ_QNUL01000007.1"/>
</dbReference>
<evidence type="ECO:0000256" key="2">
    <source>
        <dbReference type="SAM" id="SignalP"/>
    </source>
</evidence>
<reference evidence="3 4" key="1">
    <citation type="submission" date="2018-07" db="EMBL/GenBank/DDBJ databases">
        <title>Dyadobacter roseus sp. nov., isolated from rose rhizosphere soil.</title>
        <authorList>
            <person name="Chen L."/>
        </authorList>
    </citation>
    <scope>NUCLEOTIDE SEQUENCE [LARGE SCALE GENOMIC DNA]</scope>
    <source>
        <strain evidence="3 4">RS19</strain>
    </source>
</reference>
<dbReference type="Proteomes" id="UP000256373">
    <property type="component" value="Unassembled WGS sequence"/>
</dbReference>
<dbReference type="AlphaFoldDB" id="A0A3D8YCW7"/>
<keyword evidence="2" id="KW-0732">Signal</keyword>
<keyword evidence="1" id="KW-0175">Coiled coil</keyword>
<keyword evidence="4" id="KW-1185">Reference proteome</keyword>
<comment type="caution">
    <text evidence="3">The sequence shown here is derived from an EMBL/GenBank/DDBJ whole genome shotgun (WGS) entry which is preliminary data.</text>
</comment>
<accession>A0A3D8YCW7</accession>
<evidence type="ECO:0000256" key="1">
    <source>
        <dbReference type="SAM" id="Coils"/>
    </source>
</evidence>
<name>A0A3D8YCW7_9BACT</name>
<proteinExistence type="predicted"/>
<sequence>MKSNIASAAVALFAMLSISASAQSVFPGKETIDKKEFSGLTLSQGIQDKYLSNYWETYLAKYGKVKGKKGNYSIEKAGITNISPNAVQVTSQVASVNKTLSKVFIALNVDGSYVTSENEQSYKAAEQLLKDFSDYAAASEQVRLADEVFTTSEKSHQKLQKQIEDTTKDIDKTEKKLVELRAELEKGKTDSQTSLADLQNKQKALEAAKVKVPSLK</sequence>
<protein>
    <submittedName>
        <fullName evidence="3">Uncharacterized protein</fullName>
    </submittedName>
</protein>
<feature type="coiled-coil region" evidence="1">
    <location>
        <begin position="156"/>
        <end position="190"/>
    </location>
</feature>
<organism evidence="3 4">
    <name type="scientific">Dyadobacter luteus</name>
    <dbReference type="NCBI Taxonomy" id="2259619"/>
    <lineage>
        <taxon>Bacteria</taxon>
        <taxon>Pseudomonadati</taxon>
        <taxon>Bacteroidota</taxon>
        <taxon>Cytophagia</taxon>
        <taxon>Cytophagales</taxon>
        <taxon>Spirosomataceae</taxon>
        <taxon>Dyadobacter</taxon>
    </lineage>
</organism>
<evidence type="ECO:0000313" key="4">
    <source>
        <dbReference type="Proteomes" id="UP000256373"/>
    </source>
</evidence>
<dbReference type="EMBL" id="QNUL01000007">
    <property type="protein sequence ID" value="REA61676.1"/>
    <property type="molecule type" value="Genomic_DNA"/>
</dbReference>
<gene>
    <name evidence="3" type="ORF">DSL64_11995</name>
</gene>
<feature type="chain" id="PRO_5017787863" evidence="2">
    <location>
        <begin position="23"/>
        <end position="216"/>
    </location>
</feature>
<evidence type="ECO:0000313" key="3">
    <source>
        <dbReference type="EMBL" id="REA61676.1"/>
    </source>
</evidence>
<feature type="signal peptide" evidence="2">
    <location>
        <begin position="1"/>
        <end position="22"/>
    </location>
</feature>
<dbReference type="OrthoDB" id="948696at2"/>